<dbReference type="RefSeq" id="WP_343877285.1">
    <property type="nucleotide sequence ID" value="NZ_BAAAIJ010000004.1"/>
</dbReference>
<dbReference type="InterPro" id="IPR027417">
    <property type="entry name" value="P-loop_NTPase"/>
</dbReference>
<dbReference type="PANTHER" id="PTHR42771">
    <property type="entry name" value="IRON(3+)-HYDROXAMATE IMPORT ATP-BINDING PROTEIN FHUC"/>
    <property type="match status" value="1"/>
</dbReference>
<evidence type="ECO:0000259" key="10">
    <source>
        <dbReference type="PROSITE" id="PS50893"/>
    </source>
</evidence>
<keyword evidence="5" id="KW-0547">Nucleotide-binding</keyword>
<evidence type="ECO:0000256" key="2">
    <source>
        <dbReference type="ARBA" id="ARBA00022448"/>
    </source>
</evidence>
<keyword evidence="7" id="KW-0408">Iron</keyword>
<dbReference type="Pfam" id="PF00005">
    <property type="entry name" value="ABC_tran"/>
    <property type="match status" value="1"/>
</dbReference>
<keyword evidence="9" id="KW-0472">Membrane</keyword>
<dbReference type="Gene3D" id="3.40.50.300">
    <property type="entry name" value="P-loop containing nucleotide triphosphate hydrolases"/>
    <property type="match status" value="1"/>
</dbReference>
<reference evidence="12" key="1">
    <citation type="journal article" date="2019" name="Int. J. Syst. Evol. Microbiol.">
        <title>The Global Catalogue of Microorganisms (GCM) 10K type strain sequencing project: providing services to taxonomists for standard genome sequencing and annotation.</title>
        <authorList>
            <consortium name="The Broad Institute Genomics Platform"/>
            <consortium name="The Broad Institute Genome Sequencing Center for Infectious Disease"/>
            <person name="Wu L."/>
            <person name="Ma J."/>
        </authorList>
    </citation>
    <scope>NUCLEOTIDE SEQUENCE [LARGE SCALE GENOMIC DNA]</scope>
    <source>
        <strain evidence="12">JCM 11496</strain>
    </source>
</reference>
<dbReference type="Proteomes" id="UP001597307">
    <property type="component" value="Unassembled WGS sequence"/>
</dbReference>
<dbReference type="GO" id="GO:0005524">
    <property type="term" value="F:ATP binding"/>
    <property type="evidence" value="ECO:0007669"/>
    <property type="project" value="UniProtKB-KW"/>
</dbReference>
<dbReference type="SUPFAM" id="SSF52540">
    <property type="entry name" value="P-loop containing nucleoside triphosphate hydrolases"/>
    <property type="match status" value="1"/>
</dbReference>
<dbReference type="InterPro" id="IPR017871">
    <property type="entry name" value="ABC_transporter-like_CS"/>
</dbReference>
<evidence type="ECO:0000313" key="11">
    <source>
        <dbReference type="EMBL" id="MFD1845245.1"/>
    </source>
</evidence>
<dbReference type="InterPro" id="IPR051535">
    <property type="entry name" value="Siderophore_ABC-ATPase"/>
</dbReference>
<evidence type="ECO:0000313" key="12">
    <source>
        <dbReference type="Proteomes" id="UP001597307"/>
    </source>
</evidence>
<comment type="caution">
    <text evidence="11">The sequence shown here is derived from an EMBL/GenBank/DDBJ whole genome shotgun (WGS) entry which is preliminary data.</text>
</comment>
<keyword evidence="2" id="KW-0813">Transport</keyword>
<evidence type="ECO:0000256" key="5">
    <source>
        <dbReference type="ARBA" id="ARBA00022741"/>
    </source>
</evidence>
<dbReference type="InterPro" id="IPR003593">
    <property type="entry name" value="AAA+_ATPase"/>
</dbReference>
<keyword evidence="3" id="KW-1003">Cell membrane</keyword>
<keyword evidence="6 11" id="KW-0067">ATP-binding</keyword>
<keyword evidence="8" id="KW-0406">Ion transport</keyword>
<organism evidence="11 12">
    <name type="scientific">Arthrobacter flavus</name>
    <dbReference type="NCBI Taxonomy" id="95172"/>
    <lineage>
        <taxon>Bacteria</taxon>
        <taxon>Bacillati</taxon>
        <taxon>Actinomycetota</taxon>
        <taxon>Actinomycetes</taxon>
        <taxon>Micrococcales</taxon>
        <taxon>Micrococcaceae</taxon>
        <taxon>Arthrobacter</taxon>
    </lineage>
</organism>
<keyword evidence="12" id="KW-1185">Reference proteome</keyword>
<sequence length="252" mass="27684">MITLRGVTKSYGSQAVVDGVDLDLGRSGITSIIGPNGAGKSTLLSIVGRLLSMDHGTVDIDGLDIGTTSGRVLAKRVAMLHQDNHLTARLTVGELVAFGRYPHSRGRLTADDRNRIDEALRYLDLTELQSRFLDELSGGQRQRAFIAMVLAQDTDYVLLDEPLNNLDLRHAVEIMRLLRRAADDLGKRVVLVMHDINFASVYSDEIVAMADGRIIHQGPVDAIMRPEVLSAIYKTPIDVQSIDGKLISLHYT</sequence>
<proteinExistence type="predicted"/>
<dbReference type="CDD" id="cd03214">
    <property type="entry name" value="ABC_Iron-Siderophores_B12_Hemin"/>
    <property type="match status" value="1"/>
</dbReference>
<keyword evidence="4" id="KW-0410">Iron transport</keyword>
<evidence type="ECO:0000256" key="6">
    <source>
        <dbReference type="ARBA" id="ARBA00022840"/>
    </source>
</evidence>
<dbReference type="PROSITE" id="PS50893">
    <property type="entry name" value="ABC_TRANSPORTER_2"/>
    <property type="match status" value="1"/>
</dbReference>
<evidence type="ECO:0000256" key="9">
    <source>
        <dbReference type="ARBA" id="ARBA00023136"/>
    </source>
</evidence>
<accession>A0ABW4Q3C7</accession>
<dbReference type="EMBL" id="JBHUGA010000004">
    <property type="protein sequence ID" value="MFD1845245.1"/>
    <property type="molecule type" value="Genomic_DNA"/>
</dbReference>
<comment type="subcellular location">
    <subcellularLocation>
        <location evidence="1">Cell membrane</location>
        <topology evidence="1">Peripheral membrane protein</topology>
    </subcellularLocation>
</comment>
<evidence type="ECO:0000256" key="1">
    <source>
        <dbReference type="ARBA" id="ARBA00004202"/>
    </source>
</evidence>
<dbReference type="PROSITE" id="PS00211">
    <property type="entry name" value="ABC_TRANSPORTER_1"/>
    <property type="match status" value="1"/>
</dbReference>
<dbReference type="SMART" id="SM00382">
    <property type="entry name" value="AAA"/>
    <property type="match status" value="1"/>
</dbReference>
<protein>
    <submittedName>
        <fullName evidence="11">ABC transporter ATP-binding protein</fullName>
    </submittedName>
</protein>
<dbReference type="PANTHER" id="PTHR42771:SF3">
    <property type="entry name" value="PETROBACTIN IMPORT ATP-BINDING PROTEIN YCLP"/>
    <property type="match status" value="1"/>
</dbReference>
<gene>
    <name evidence="11" type="ORF">ACFSFX_01370</name>
</gene>
<evidence type="ECO:0000256" key="3">
    <source>
        <dbReference type="ARBA" id="ARBA00022475"/>
    </source>
</evidence>
<evidence type="ECO:0000256" key="7">
    <source>
        <dbReference type="ARBA" id="ARBA00023004"/>
    </source>
</evidence>
<dbReference type="InterPro" id="IPR003439">
    <property type="entry name" value="ABC_transporter-like_ATP-bd"/>
</dbReference>
<name>A0ABW4Q3C7_9MICC</name>
<evidence type="ECO:0000256" key="8">
    <source>
        <dbReference type="ARBA" id="ARBA00023065"/>
    </source>
</evidence>
<evidence type="ECO:0000256" key="4">
    <source>
        <dbReference type="ARBA" id="ARBA00022496"/>
    </source>
</evidence>
<feature type="domain" description="ABC transporter" evidence="10">
    <location>
        <begin position="2"/>
        <end position="236"/>
    </location>
</feature>